<dbReference type="Proteomes" id="UP000199729">
    <property type="component" value="Plasmid pVF2"/>
</dbReference>
<evidence type="ECO:0000313" key="1">
    <source>
        <dbReference type="EMBL" id="ASM79330.1"/>
    </source>
</evidence>
<dbReference type="AlphaFoldDB" id="A0A221KKD9"/>
<proteinExistence type="predicted"/>
<dbReference type="KEGG" id="vff:VITFI_CDS3553"/>
<sequence>MMPRAETLTPELPQGFSADELAAAARWVAARIRPAASTRSIAATLEALQAVAHRARRGPVCFPDLLPGSGLEVLHIPAAQPGTGQLASLTGEIDQAALRDIGRALRAEFIASDSDMLRLEADDGAELIVYAIEARAIVMAATNIQLINGDAHAQD</sequence>
<reference evidence="1 2" key="1">
    <citation type="submission" date="2017-07" db="EMBL/GenBank/DDBJ databases">
        <title>Complete Genome Sequence of the cosmetic ferment Vitreoscilla filiformis (ATCC15551).</title>
        <authorList>
            <person name="Contreras S."/>
            <person name="Sagory-Zalkind P."/>
            <person name="Blanquart H."/>
            <person name="Iltis A."/>
            <person name="Morand S.C."/>
        </authorList>
    </citation>
    <scope>NUCLEOTIDE SEQUENCE [LARGE SCALE GENOMIC DNA]</scope>
    <source>
        <strain evidence="1 2">ATCC 15551</strain>
        <plasmid evidence="2">Plasmid pvf2</plasmid>
    </source>
</reference>
<name>A0A221KKD9_VITFI</name>
<evidence type="ECO:0000313" key="2">
    <source>
        <dbReference type="Proteomes" id="UP000199729"/>
    </source>
</evidence>
<protein>
    <submittedName>
        <fullName evidence="1">Uncharacterized protein</fullName>
    </submittedName>
</protein>
<dbReference type="EMBL" id="CP022425">
    <property type="protein sequence ID" value="ASM79330.1"/>
    <property type="molecule type" value="Genomic_DNA"/>
</dbReference>
<geneLocation type="plasmid" evidence="2">
    <name>pvf2</name>
</geneLocation>
<keyword evidence="2" id="KW-1185">Reference proteome</keyword>
<organism evidence="1 2">
    <name type="scientific">Vitreoscilla filiformis</name>
    <dbReference type="NCBI Taxonomy" id="63"/>
    <lineage>
        <taxon>Bacteria</taxon>
        <taxon>Pseudomonadati</taxon>
        <taxon>Pseudomonadota</taxon>
        <taxon>Betaproteobacteria</taxon>
        <taxon>Neisseriales</taxon>
        <taxon>Neisseriaceae</taxon>
        <taxon>Vitreoscilla</taxon>
    </lineage>
</organism>
<gene>
    <name evidence="1" type="ORF">VITFI_CDS3553</name>
</gene>
<keyword evidence="1" id="KW-0614">Plasmid</keyword>
<accession>A0A221KKD9</accession>